<evidence type="ECO:0000313" key="2">
    <source>
        <dbReference type="Proteomes" id="UP000625804"/>
    </source>
</evidence>
<comment type="caution">
    <text evidence="1">The sequence shown here is derived from an EMBL/GenBank/DDBJ whole genome shotgun (WGS) entry which is preliminary data.</text>
</comment>
<name>A0A8J8GEJ0_9BACI</name>
<evidence type="ECO:0000313" key="1">
    <source>
        <dbReference type="EMBL" id="NSL50943.1"/>
    </source>
</evidence>
<dbReference type="EMBL" id="JABTTE010000003">
    <property type="protein sequence ID" value="NSL50943.1"/>
    <property type="molecule type" value="Genomic_DNA"/>
</dbReference>
<dbReference type="AlphaFoldDB" id="A0A8J8GEJ0"/>
<reference evidence="1" key="1">
    <citation type="submission" date="2020-06" db="EMBL/GenBank/DDBJ databases">
        <title>A novel thermopfilic bacterium from Erzurum, Turkey.</title>
        <authorList>
            <person name="Adiguzel A."/>
            <person name="Ay H."/>
            <person name="Baltaci M.O."/>
        </authorList>
    </citation>
    <scope>NUCLEOTIDE SEQUENCE</scope>
    <source>
        <strain evidence="1">P2</strain>
    </source>
</reference>
<accession>A0A8J8GEJ0</accession>
<dbReference type="Proteomes" id="UP000625804">
    <property type="component" value="Unassembled WGS sequence"/>
</dbReference>
<gene>
    <name evidence="1" type="ORF">HR057_04075</name>
</gene>
<protein>
    <submittedName>
        <fullName evidence="1">Uncharacterized protein</fullName>
    </submittedName>
</protein>
<keyword evidence="2" id="KW-1185">Reference proteome</keyword>
<organism evidence="1 2">
    <name type="scientific">Calidifontibacillus erzurumensis</name>
    <dbReference type="NCBI Taxonomy" id="2741433"/>
    <lineage>
        <taxon>Bacteria</taxon>
        <taxon>Bacillati</taxon>
        <taxon>Bacillota</taxon>
        <taxon>Bacilli</taxon>
        <taxon>Bacillales</taxon>
        <taxon>Bacillaceae</taxon>
        <taxon>Calidifontibacillus/Schinkia group</taxon>
        <taxon>Calidifontibacillus</taxon>
    </lineage>
</organism>
<proteinExistence type="predicted"/>
<dbReference type="RefSeq" id="WP_173730147.1">
    <property type="nucleotide sequence ID" value="NZ_JABTTE010000003.1"/>
</dbReference>
<sequence length="126" mass="13822">MPYQNLGFDRFRFGDLFTIAKQLDSFIGTLPKIGVLNGIGEGLYGNGYSLSNIVAMAKQLDGLLGALPKNFWMGGPPTIDLGIPHSIFYKSGPPVGFPFAGIAPYSMYPGVVPNYFYDTHQFYPFV</sequence>